<evidence type="ECO:0000313" key="5">
    <source>
        <dbReference type="Proteomes" id="UP000216246"/>
    </source>
</evidence>
<dbReference type="EMBL" id="CP023147">
    <property type="protein sequence ID" value="ASW92712.1"/>
    <property type="molecule type" value="Genomic_DNA"/>
</dbReference>
<gene>
    <name evidence="4" type="primary">rsmA</name>
    <name evidence="3" type="ORF">CKJ54_24625</name>
    <name evidence="4" type="ORF">MMARJ_35870</name>
</gene>
<organism evidence="3 5">
    <name type="scientific">Mycobacterium marseillense</name>
    <dbReference type="NCBI Taxonomy" id="701042"/>
    <lineage>
        <taxon>Bacteria</taxon>
        <taxon>Bacillati</taxon>
        <taxon>Actinomycetota</taxon>
        <taxon>Actinomycetes</taxon>
        <taxon>Mycobacteriales</taxon>
        <taxon>Mycobacteriaceae</taxon>
        <taxon>Mycobacterium</taxon>
        <taxon>Mycobacterium avium complex (MAC)</taxon>
    </lineage>
</organism>
<proteinExistence type="predicted"/>
<dbReference type="Proteomes" id="UP000216246">
    <property type="component" value="Chromosome"/>
</dbReference>
<reference evidence="4 6" key="2">
    <citation type="journal article" date="2019" name="Emerg. Microbes Infect.">
        <title>Comprehensive subspecies identification of 175 nontuberculous mycobacteria species based on 7547 genomic profiles.</title>
        <authorList>
            <person name="Matsumoto Y."/>
            <person name="Kinjo T."/>
            <person name="Motooka D."/>
            <person name="Nabeya D."/>
            <person name="Jung N."/>
            <person name="Uechi K."/>
            <person name="Horii T."/>
            <person name="Iida T."/>
            <person name="Fujita J."/>
            <person name="Nakamura S."/>
        </authorList>
    </citation>
    <scope>NUCLEOTIDE SEQUENCE [LARGE SCALE GENOMIC DNA]</scope>
    <source>
        <strain evidence="4 6">JCM 17324</strain>
    </source>
</reference>
<sequence>MNAAENEGADHRSAEPDPPLTVELLADLQAGTLDDEAAARVRRQVRADPQAAGVFAALNRVRREVAAVGADPAAAPDPPPQVAARITAALRSAEPPTGGAAGPAAHSARPHPRPARVIAAIAGLCAVLAAIGFGTVALLNAPDPAPSTPDDIQHITVSTPPMEVPLSPDEILGLLDRAPDFGPAGSTLGDPARRASCLTGLGYPAATQVLGARPVEINARPGIVLVLAGDGPHVLSVYAVSPNCSAADTGLLANTQVPRP</sequence>
<keyword evidence="2" id="KW-0812">Transmembrane</keyword>
<evidence type="ECO:0000256" key="1">
    <source>
        <dbReference type="SAM" id="MobiDB-lite"/>
    </source>
</evidence>
<dbReference type="EMBL" id="AP022584">
    <property type="protein sequence ID" value="BBY12847.1"/>
    <property type="molecule type" value="Genomic_DNA"/>
</dbReference>
<keyword evidence="6" id="KW-1185">Reference proteome</keyword>
<evidence type="ECO:0000313" key="4">
    <source>
        <dbReference type="EMBL" id="BBY12847.1"/>
    </source>
</evidence>
<accession>A0AAC9YNS1</accession>
<keyword evidence="2" id="KW-0472">Membrane</keyword>
<dbReference type="Proteomes" id="UP000466831">
    <property type="component" value="Chromosome"/>
</dbReference>
<reference evidence="4" key="3">
    <citation type="submission" date="2020-02" db="EMBL/GenBank/DDBJ databases">
        <authorList>
            <person name="Matsumoto Y."/>
            <person name="Motooka D."/>
            <person name="Nakamura S."/>
        </authorList>
    </citation>
    <scope>NUCLEOTIDE SEQUENCE</scope>
    <source>
        <strain evidence="4">JCM 17324</strain>
    </source>
</reference>
<name>A0AAC9YNS1_9MYCO</name>
<evidence type="ECO:0000256" key="2">
    <source>
        <dbReference type="SAM" id="Phobius"/>
    </source>
</evidence>
<evidence type="ECO:0000313" key="6">
    <source>
        <dbReference type="Proteomes" id="UP000466831"/>
    </source>
</evidence>
<dbReference type="AlphaFoldDB" id="A0AAC9YNS1"/>
<protein>
    <submittedName>
        <fullName evidence="4">Anti-sigma-M factor RsmA</fullName>
    </submittedName>
</protein>
<dbReference type="KEGG" id="mmal:CKJ54_24625"/>
<dbReference type="RefSeq" id="WP_067168087.1">
    <property type="nucleotide sequence ID" value="NZ_AP022584.1"/>
</dbReference>
<evidence type="ECO:0000313" key="3">
    <source>
        <dbReference type="EMBL" id="ASW92712.1"/>
    </source>
</evidence>
<keyword evidence="2" id="KW-1133">Transmembrane helix</keyword>
<feature type="transmembrane region" description="Helical" evidence="2">
    <location>
        <begin position="117"/>
        <end position="139"/>
    </location>
</feature>
<feature type="region of interest" description="Disordered" evidence="1">
    <location>
        <begin position="1"/>
        <end position="20"/>
    </location>
</feature>
<reference evidence="3 5" key="1">
    <citation type="submission" date="2017-08" db="EMBL/GenBank/DDBJ databases">
        <title>Phylogentic analysis of Mycobacterium avium complex whole genomes.</title>
        <authorList>
            <person name="Caverly L.J."/>
            <person name="Spilker T."/>
            <person name="LiPuma J."/>
        </authorList>
    </citation>
    <scope>NUCLEOTIDE SEQUENCE [LARGE SCALE GENOMIC DNA]</scope>
    <source>
        <strain evidence="3 5">FLAC0026</strain>
    </source>
</reference>